<dbReference type="Proteomes" id="UP000032141">
    <property type="component" value="Chromosome C3"/>
</dbReference>
<reference evidence="1 2" key="1">
    <citation type="journal article" date="2014" name="Genome Biol.">
        <title>Transcriptome and methylome profiling reveals relics of genome dominance in the mesopolyploid Brassica oleracea.</title>
        <authorList>
            <person name="Parkin I.A."/>
            <person name="Koh C."/>
            <person name="Tang H."/>
            <person name="Robinson S.J."/>
            <person name="Kagale S."/>
            <person name="Clarke W.E."/>
            <person name="Town C.D."/>
            <person name="Nixon J."/>
            <person name="Krishnakumar V."/>
            <person name="Bidwell S.L."/>
            <person name="Denoeud F."/>
            <person name="Belcram H."/>
            <person name="Links M.G."/>
            <person name="Just J."/>
            <person name="Clarke C."/>
            <person name="Bender T."/>
            <person name="Huebert T."/>
            <person name="Mason A.S."/>
            <person name="Pires J.C."/>
            <person name="Barker G."/>
            <person name="Moore J."/>
            <person name="Walley P.G."/>
            <person name="Manoli S."/>
            <person name="Batley J."/>
            <person name="Edwards D."/>
            <person name="Nelson M.N."/>
            <person name="Wang X."/>
            <person name="Paterson A.H."/>
            <person name="King G."/>
            <person name="Bancroft I."/>
            <person name="Chalhoub B."/>
            <person name="Sharpe A.G."/>
        </authorList>
    </citation>
    <scope>NUCLEOTIDE SEQUENCE</scope>
    <source>
        <strain evidence="1 2">cv. TO1000</strain>
    </source>
</reference>
<name>A0A0D3BC02_BRAOL</name>
<proteinExistence type="predicted"/>
<protein>
    <recommendedName>
        <fullName evidence="3">No apical meristem-associated C-terminal domain-containing protein</fullName>
    </recommendedName>
</protein>
<dbReference type="EnsemblPlants" id="Bo3g071610.1">
    <property type="protein sequence ID" value="Bo3g071610.1"/>
    <property type="gene ID" value="Bo3g071610"/>
</dbReference>
<dbReference type="PANTHER" id="PTHR47150:SF5">
    <property type="entry name" value="OS07G0546750 PROTEIN"/>
    <property type="match status" value="1"/>
</dbReference>
<dbReference type="Gramene" id="Bo3g071610.1">
    <property type="protein sequence ID" value="Bo3g071610.1"/>
    <property type="gene ID" value="Bo3g071610"/>
</dbReference>
<evidence type="ECO:0008006" key="3">
    <source>
        <dbReference type="Google" id="ProtNLM"/>
    </source>
</evidence>
<accession>A0A0D3BC02</accession>
<dbReference type="PANTHER" id="PTHR47150">
    <property type="entry name" value="OS12G0169200 PROTEIN"/>
    <property type="match status" value="1"/>
</dbReference>
<dbReference type="AlphaFoldDB" id="A0A0D3BC02"/>
<sequence length="678" mass="77961">MDPLIGNEQKAGAFWKRITDYYNASPKVVGLAPREQTHYKHRWGKINEGVCKFVGSFEAATKQRTSGQNEDDVLKAAHEIFFNDYKVKFSLEHAWMKLRNDHKWCGTQGSSQQSSGLKRKRFGVVLKEYFQSSAFMPSVNGENEAMDRPIGIKAAKAKAKRSVGEKVKIPQGFKDMWEKKANDLAFKDKLSNKKLLDSLISKKEPLTELEVALKNKLITEMGTSHTPPAMEARKPIVCGLSARGKIPPPLPQEDTDDDVADVTPSEVEVVEISDEEEAEWVEESEDDLEPEFRRLLQRIHEEEKKLKKEKFKAMKSGIKLEEGQSSKVDVFPFHMAFSSQNPFDGLDDQSFDDAFDQYFDQQFDQTFKNLTINYGHQEKEKKQRKKRAYIERNREKGHIRLWNDYFSETPTYPANMFRRRFIMNRPLFMHIVERISNEVEFFQQKTDALGRFNLFPLQKCTAAIRVLAYGTAADAVDEYLRLGETTTRLCVEHFVESIIYLFGEEYLRRPTPTDLQRLLDIGEHRGFPGMIGIIDCQAPQVIFSVNEREYHMTYYLTDGIYPKWATFIQSISIPQGPKAVLFAQQQEAVRKDVERAFGVLQARFAIVKNSAFFWDKGKIEKIIRACIILHNMIVEGERDGYTQYDVSEFQQGKDTGSSHVNLTFSTDIPTNIGNIMGA</sequence>
<dbReference type="STRING" id="109376.A0A0D3BC02"/>
<dbReference type="HOGENOM" id="CLU_012390_5_0_1"/>
<evidence type="ECO:0000313" key="1">
    <source>
        <dbReference type="EnsemblPlants" id="Bo3g071610.1"/>
    </source>
</evidence>
<dbReference type="InterPro" id="IPR006912">
    <property type="entry name" value="Harbinger_derived_prot"/>
</dbReference>
<reference evidence="1" key="2">
    <citation type="submission" date="2015-03" db="UniProtKB">
        <authorList>
            <consortium name="EnsemblPlants"/>
        </authorList>
    </citation>
    <scope>IDENTIFICATION</scope>
</reference>
<organism evidence="1 2">
    <name type="scientific">Brassica oleracea var. oleracea</name>
    <dbReference type="NCBI Taxonomy" id="109376"/>
    <lineage>
        <taxon>Eukaryota</taxon>
        <taxon>Viridiplantae</taxon>
        <taxon>Streptophyta</taxon>
        <taxon>Embryophyta</taxon>
        <taxon>Tracheophyta</taxon>
        <taxon>Spermatophyta</taxon>
        <taxon>Magnoliopsida</taxon>
        <taxon>eudicotyledons</taxon>
        <taxon>Gunneridae</taxon>
        <taxon>Pentapetalae</taxon>
        <taxon>rosids</taxon>
        <taxon>malvids</taxon>
        <taxon>Brassicales</taxon>
        <taxon>Brassicaceae</taxon>
        <taxon>Brassiceae</taxon>
        <taxon>Brassica</taxon>
    </lineage>
</organism>
<keyword evidence="2" id="KW-1185">Reference proteome</keyword>
<evidence type="ECO:0000313" key="2">
    <source>
        <dbReference type="Proteomes" id="UP000032141"/>
    </source>
</evidence>
<dbReference type="Pfam" id="PF04827">
    <property type="entry name" value="Plant_tran"/>
    <property type="match status" value="2"/>
</dbReference>